<gene>
    <name evidence="1" type="ORF">N5W20_02590</name>
</gene>
<sequence length="50" mass="5721">MLVRHPTRPEWGIGQVQSAIAWRVTVTFPEQGKQMIDARHVTLIVLPERA</sequence>
<dbReference type="EMBL" id="CP107052">
    <property type="protein sequence ID" value="UYH52216.1"/>
    <property type="molecule type" value="Genomic_DNA"/>
</dbReference>
<organism evidence="1 2">
    <name type="scientific">Candidatus Kirkpatrickella diaphorinae</name>
    <dbReference type="NCBI Taxonomy" id="2984322"/>
    <lineage>
        <taxon>Bacteria</taxon>
        <taxon>Pseudomonadati</taxon>
        <taxon>Pseudomonadota</taxon>
        <taxon>Alphaproteobacteria</taxon>
        <taxon>Acetobacterales</taxon>
        <taxon>Acetobacteraceae</taxon>
        <taxon>Candidatus Kirkpatrickella</taxon>
    </lineage>
</organism>
<proteinExistence type="predicted"/>
<name>A0ABY6GN63_9PROT</name>
<evidence type="ECO:0000313" key="1">
    <source>
        <dbReference type="EMBL" id="UYH52216.1"/>
    </source>
</evidence>
<keyword evidence="2" id="KW-1185">Reference proteome</keyword>
<dbReference type="Pfam" id="PF12073">
    <property type="entry name" value="DUF3553"/>
    <property type="match status" value="1"/>
</dbReference>
<dbReference type="RefSeq" id="WP_319807810.1">
    <property type="nucleotide sequence ID" value="NZ_CP107052.1"/>
</dbReference>
<accession>A0ABY6GN63</accession>
<evidence type="ECO:0000313" key="2">
    <source>
        <dbReference type="Proteomes" id="UP001163831"/>
    </source>
</evidence>
<reference evidence="1" key="1">
    <citation type="submission" date="2022-10" db="EMBL/GenBank/DDBJ databases">
        <title>Candidatus Kirkpatrella diaphorinas gen. nov., sp. nov., an uncultured endosymbiont identified in a population of Diaphorina citri from Hawaii.</title>
        <authorList>
            <person name="Henry E.M."/>
            <person name="Carlson C.R."/>
            <person name="Kuo Y.-W."/>
        </authorList>
    </citation>
    <scope>NUCLEOTIDE SEQUENCE</scope>
    <source>
        <strain evidence="1">CADCRV1</strain>
    </source>
</reference>
<dbReference type="Proteomes" id="UP001163831">
    <property type="component" value="Chromosome"/>
</dbReference>
<protein>
    <submittedName>
        <fullName evidence="1">DUF3553 domain-containing protein</fullName>
    </submittedName>
</protein>
<dbReference type="InterPro" id="IPR021938">
    <property type="entry name" value="DUF3553"/>
</dbReference>